<evidence type="ECO:0000256" key="4">
    <source>
        <dbReference type="PIRSR" id="PIRSR617453-50"/>
    </source>
</evidence>
<sequence length="132" mass="14384">MADVRDGLCYTRTHEWVRVDGDIAVVGVTDFAQAELGDITYLELPEPGTTVKQGDSMGVIESVKAASDIYAPVSGEVVEANNGVVNTPELVNKSPYDDAWLVKIRMSTPDELNQLMDAEEYRKYLAETAATA</sequence>
<dbReference type="NCBIfam" id="NF002270">
    <property type="entry name" value="PRK01202.1"/>
    <property type="match status" value="1"/>
</dbReference>
<dbReference type="InterPro" id="IPR033753">
    <property type="entry name" value="GCV_H/Fam206"/>
</dbReference>
<dbReference type="InterPro" id="IPR000089">
    <property type="entry name" value="Biotin_lipoyl"/>
</dbReference>
<evidence type="ECO:0000256" key="1">
    <source>
        <dbReference type="ARBA" id="ARBA00009249"/>
    </source>
</evidence>
<feature type="modified residue" description="N6-lipoyllysine" evidence="3 4">
    <location>
        <position position="64"/>
    </location>
</feature>
<gene>
    <name evidence="3 6" type="primary">gcvH</name>
    <name evidence="6" type="ORF">ENM21_05590</name>
</gene>
<dbReference type="InterPro" id="IPR011053">
    <property type="entry name" value="Single_hybrid_motif"/>
</dbReference>
<keyword evidence="2 3" id="KW-0450">Lipoyl</keyword>
<comment type="caution">
    <text evidence="6">The sequence shown here is derived from an EMBL/GenBank/DDBJ whole genome shotgun (WGS) entry which is preliminary data.</text>
</comment>
<dbReference type="GO" id="GO:0009249">
    <property type="term" value="P:protein lipoylation"/>
    <property type="evidence" value="ECO:0007669"/>
    <property type="project" value="TreeGrafter"/>
</dbReference>
<dbReference type="AlphaFoldDB" id="A0A7C5RTA8"/>
<dbReference type="PANTHER" id="PTHR11715">
    <property type="entry name" value="GLYCINE CLEAVAGE SYSTEM H PROTEIN"/>
    <property type="match status" value="1"/>
</dbReference>
<dbReference type="GO" id="GO:0019464">
    <property type="term" value="P:glycine decarboxylation via glycine cleavage system"/>
    <property type="evidence" value="ECO:0007669"/>
    <property type="project" value="UniProtKB-UniRule"/>
</dbReference>
<reference evidence="6" key="1">
    <citation type="journal article" date="2020" name="mSystems">
        <title>Genome- and Community-Level Interaction Insights into Carbon Utilization and Element Cycling Functions of Hydrothermarchaeota in Hydrothermal Sediment.</title>
        <authorList>
            <person name="Zhou Z."/>
            <person name="Liu Y."/>
            <person name="Xu W."/>
            <person name="Pan J."/>
            <person name="Luo Z.H."/>
            <person name="Li M."/>
        </authorList>
    </citation>
    <scope>NUCLEOTIDE SEQUENCE [LARGE SCALE GENOMIC DNA]</scope>
    <source>
        <strain evidence="6">SpSt-1065</strain>
    </source>
</reference>
<protein>
    <recommendedName>
        <fullName evidence="3">Glycine cleavage system H protein</fullName>
    </recommendedName>
</protein>
<evidence type="ECO:0000259" key="5">
    <source>
        <dbReference type="PROSITE" id="PS50968"/>
    </source>
</evidence>
<accession>A0A7C5RTA8</accession>
<dbReference type="GO" id="GO:0005960">
    <property type="term" value="C:glycine cleavage complex"/>
    <property type="evidence" value="ECO:0007669"/>
    <property type="project" value="InterPro"/>
</dbReference>
<dbReference type="GO" id="GO:0005737">
    <property type="term" value="C:cytoplasm"/>
    <property type="evidence" value="ECO:0007669"/>
    <property type="project" value="TreeGrafter"/>
</dbReference>
<name>A0A7C5RTA8_THERO</name>
<dbReference type="EMBL" id="DRWX01000263">
    <property type="protein sequence ID" value="HHM96668.1"/>
    <property type="molecule type" value="Genomic_DNA"/>
</dbReference>
<dbReference type="SUPFAM" id="SSF51230">
    <property type="entry name" value="Single hybrid motif"/>
    <property type="match status" value="1"/>
</dbReference>
<proteinExistence type="inferred from homology"/>
<dbReference type="HAMAP" id="MF_00272">
    <property type="entry name" value="GcvH"/>
    <property type="match status" value="1"/>
</dbReference>
<evidence type="ECO:0000256" key="3">
    <source>
        <dbReference type="HAMAP-Rule" id="MF_00272"/>
    </source>
</evidence>
<comment type="function">
    <text evidence="3">The glycine cleavage system catalyzes the degradation of glycine. The H protein shuttles the methylamine group of glycine from the P protein to the T protein.</text>
</comment>
<dbReference type="PROSITE" id="PS00189">
    <property type="entry name" value="LIPOYL"/>
    <property type="match status" value="1"/>
</dbReference>
<evidence type="ECO:0000313" key="6">
    <source>
        <dbReference type="EMBL" id="HHM96668.1"/>
    </source>
</evidence>
<comment type="cofactor">
    <cofactor evidence="3">
        <name>(R)-lipoate</name>
        <dbReference type="ChEBI" id="CHEBI:83088"/>
    </cofactor>
    <text evidence="3">Binds 1 lipoyl cofactor covalently.</text>
</comment>
<dbReference type="PROSITE" id="PS50968">
    <property type="entry name" value="BIOTINYL_LIPOYL"/>
    <property type="match status" value="1"/>
</dbReference>
<dbReference type="CDD" id="cd06848">
    <property type="entry name" value="GCS_H"/>
    <property type="match status" value="1"/>
</dbReference>
<feature type="domain" description="Lipoyl-binding" evidence="5">
    <location>
        <begin position="23"/>
        <end position="105"/>
    </location>
</feature>
<evidence type="ECO:0000256" key="2">
    <source>
        <dbReference type="ARBA" id="ARBA00022823"/>
    </source>
</evidence>
<dbReference type="InterPro" id="IPR003016">
    <property type="entry name" value="2-oxoA_DH_lipoyl-BS"/>
</dbReference>
<comment type="subunit">
    <text evidence="3">The glycine cleavage system is composed of four proteins: P, T, L and H.</text>
</comment>
<dbReference type="Gene3D" id="2.40.50.100">
    <property type="match status" value="1"/>
</dbReference>
<dbReference type="PANTHER" id="PTHR11715:SF3">
    <property type="entry name" value="GLYCINE CLEAVAGE SYSTEM H PROTEIN-RELATED"/>
    <property type="match status" value="1"/>
</dbReference>
<dbReference type="InterPro" id="IPR002930">
    <property type="entry name" value="GCV_H"/>
</dbReference>
<dbReference type="NCBIfam" id="TIGR00527">
    <property type="entry name" value="gcvH"/>
    <property type="match status" value="1"/>
</dbReference>
<dbReference type="Pfam" id="PF01597">
    <property type="entry name" value="GCV_H"/>
    <property type="match status" value="1"/>
</dbReference>
<organism evidence="6">
    <name type="scientific">Thermomicrobium roseum</name>
    <dbReference type="NCBI Taxonomy" id="500"/>
    <lineage>
        <taxon>Bacteria</taxon>
        <taxon>Pseudomonadati</taxon>
        <taxon>Thermomicrobiota</taxon>
        <taxon>Thermomicrobia</taxon>
        <taxon>Thermomicrobiales</taxon>
        <taxon>Thermomicrobiaceae</taxon>
        <taxon>Thermomicrobium</taxon>
    </lineage>
</organism>
<dbReference type="InterPro" id="IPR017453">
    <property type="entry name" value="GCV_H_sub"/>
</dbReference>
<comment type="similarity">
    <text evidence="1 3">Belongs to the GcvH family.</text>
</comment>